<proteinExistence type="inferred from homology"/>
<dbReference type="OrthoDB" id="3009656at2759"/>
<gene>
    <name evidence="14" type="ORF">BT96DRAFT_1001938</name>
</gene>
<keyword evidence="15" id="KW-1185">Reference proteome</keyword>
<keyword evidence="5" id="KW-0964">Secreted</keyword>
<dbReference type="InterPro" id="IPR017853">
    <property type="entry name" value="GH"/>
</dbReference>
<dbReference type="SUPFAM" id="SSF81653">
    <property type="entry name" value="Calcium ATPase, transduction domain A"/>
    <property type="match status" value="1"/>
</dbReference>
<feature type="domain" description="Glycoside hydrolase family 31 TIM barrel" evidence="12">
    <location>
        <begin position="150"/>
        <end position="235"/>
    </location>
</feature>
<dbReference type="AlphaFoldDB" id="A0A6A4GY33"/>
<evidence type="ECO:0000256" key="8">
    <source>
        <dbReference type="ARBA" id="ARBA00023277"/>
    </source>
</evidence>
<dbReference type="Gene3D" id="2.60.40.1760">
    <property type="entry name" value="glycosyl hydrolase (family 31)"/>
    <property type="match status" value="1"/>
</dbReference>
<protein>
    <recommendedName>
        <fullName evidence="4">beta-glucosidase</fullName>
        <ecNumber evidence="4">3.2.1.21</ecNumber>
    </recommendedName>
</protein>
<dbReference type="PANTHER" id="PTHR22762">
    <property type="entry name" value="ALPHA-GLUCOSIDASE"/>
    <property type="match status" value="1"/>
</dbReference>
<dbReference type="EMBL" id="ML769646">
    <property type="protein sequence ID" value="KAE9390802.1"/>
    <property type="molecule type" value="Genomic_DNA"/>
</dbReference>
<dbReference type="Pfam" id="PF13802">
    <property type="entry name" value="Gal_mutarotas_2"/>
    <property type="match status" value="1"/>
</dbReference>
<evidence type="ECO:0000256" key="6">
    <source>
        <dbReference type="ARBA" id="ARBA00022801"/>
    </source>
</evidence>
<dbReference type="EC" id="3.2.1.21" evidence="4"/>
<dbReference type="GO" id="GO:0008422">
    <property type="term" value="F:beta-glucosidase activity"/>
    <property type="evidence" value="ECO:0007669"/>
    <property type="project" value="UniProtKB-EC"/>
</dbReference>
<evidence type="ECO:0000256" key="10">
    <source>
        <dbReference type="ARBA" id="ARBA00025512"/>
    </source>
</evidence>
<keyword evidence="9 11" id="KW-0326">Glycosidase</keyword>
<dbReference type="PANTHER" id="PTHR22762:SF67">
    <property type="entry name" value="ALPHA_BETA-GLUCOSIDASE AGDC-RELATED"/>
    <property type="match status" value="1"/>
</dbReference>
<dbReference type="InterPro" id="IPR011013">
    <property type="entry name" value="Gal_mutarotase_sf_dom"/>
</dbReference>
<keyword evidence="7" id="KW-0325">Glycoprotein</keyword>
<evidence type="ECO:0000259" key="12">
    <source>
        <dbReference type="Pfam" id="PF01055"/>
    </source>
</evidence>
<comment type="function">
    <text evidence="10">Glucosidase involved in the degradation of cellulosic biomass. Has both alpha- and beta-glucosidase activity.</text>
</comment>
<evidence type="ECO:0000256" key="4">
    <source>
        <dbReference type="ARBA" id="ARBA00012744"/>
    </source>
</evidence>
<evidence type="ECO:0000256" key="1">
    <source>
        <dbReference type="ARBA" id="ARBA00000448"/>
    </source>
</evidence>
<dbReference type="GO" id="GO:0005975">
    <property type="term" value="P:carbohydrate metabolic process"/>
    <property type="evidence" value="ECO:0007669"/>
    <property type="project" value="InterPro"/>
</dbReference>
<dbReference type="SUPFAM" id="SSF51445">
    <property type="entry name" value="(Trans)glycosidases"/>
    <property type="match status" value="1"/>
</dbReference>
<organism evidence="14 15">
    <name type="scientific">Gymnopus androsaceus JB14</name>
    <dbReference type="NCBI Taxonomy" id="1447944"/>
    <lineage>
        <taxon>Eukaryota</taxon>
        <taxon>Fungi</taxon>
        <taxon>Dikarya</taxon>
        <taxon>Basidiomycota</taxon>
        <taxon>Agaricomycotina</taxon>
        <taxon>Agaricomycetes</taxon>
        <taxon>Agaricomycetidae</taxon>
        <taxon>Agaricales</taxon>
        <taxon>Marasmiineae</taxon>
        <taxon>Omphalotaceae</taxon>
        <taxon>Gymnopus</taxon>
    </lineage>
</organism>
<keyword evidence="8" id="KW-0119">Carbohydrate metabolism</keyword>
<comment type="catalytic activity">
    <reaction evidence="1">
        <text>Hydrolysis of terminal, non-reducing beta-D-glucosyl residues with release of beta-D-glucose.</text>
        <dbReference type="EC" id="3.2.1.21"/>
    </reaction>
</comment>
<dbReference type="InterPro" id="IPR008250">
    <property type="entry name" value="ATPase_P-typ_transduc_dom_A_sf"/>
</dbReference>
<sequence length="477" mass="54141">MNEAVIQFNYTTSPFSFTIYRTSTSEVLFTTGSHPIIFEPQYLRVKIDLPSNANIYGLGEHQRPVPPSLHTTRTFWSRDAYLIPTNTNLYGNHPIYFEHRTTGSHGVFLLNSNGMDVKINDTESVDSTTLEYNVIELSKQYAEVVGTTAEVPYWSFGFHQCRFGYTSFVDVANVITNYSAAEIPLETMWTDIDYMNGRRIFTVDPDYFPLPRMREIVDYLHAHDQHYVFMTDPANGEPIVRYERNKVRTTKYDTPESLCTVASRCQHIFLFLDVVQSFPVFGEASGAISVHPLAFILFVTTLKDAFKDYLPSTKNFDLSDHGARGKRLDDIMCIDSHSYPPGDASTPSFSETSTRVGMGSMSNYAQSQHLRSTSGLVDSRKLGYTGTLWKKLEVGDIVLLKDNEQVPADVVLATLDPDGTCYLEAKTWTERRIVNHGHPEPPHQNLYLYHGVLRYKDPATGERKQEPVSMNELLLRG</sequence>
<keyword evidence="6 11" id="KW-0378">Hydrolase</keyword>
<evidence type="ECO:0000256" key="11">
    <source>
        <dbReference type="RuleBase" id="RU361185"/>
    </source>
</evidence>
<name>A0A6A4GY33_9AGAR</name>
<evidence type="ECO:0000256" key="9">
    <source>
        <dbReference type="ARBA" id="ARBA00023295"/>
    </source>
</evidence>
<dbReference type="Proteomes" id="UP000799118">
    <property type="component" value="Unassembled WGS sequence"/>
</dbReference>
<dbReference type="Pfam" id="PF01055">
    <property type="entry name" value="Glyco_hydro_31_2nd"/>
    <property type="match status" value="1"/>
</dbReference>
<dbReference type="InterPro" id="IPR000322">
    <property type="entry name" value="Glyco_hydro_31_TIM"/>
</dbReference>
<evidence type="ECO:0000256" key="3">
    <source>
        <dbReference type="ARBA" id="ARBA00007806"/>
    </source>
</evidence>
<dbReference type="SUPFAM" id="SSF74650">
    <property type="entry name" value="Galactose mutarotase-like"/>
    <property type="match status" value="1"/>
</dbReference>
<accession>A0A6A4GY33</accession>
<comment type="similarity">
    <text evidence="3 11">Belongs to the glycosyl hydrolase 31 family.</text>
</comment>
<evidence type="ECO:0000313" key="14">
    <source>
        <dbReference type="EMBL" id="KAE9390802.1"/>
    </source>
</evidence>
<dbReference type="InterPro" id="IPR025887">
    <property type="entry name" value="Glyco_hydro_31_N_dom"/>
</dbReference>
<evidence type="ECO:0000313" key="15">
    <source>
        <dbReference type="Proteomes" id="UP000799118"/>
    </source>
</evidence>
<reference evidence="14" key="1">
    <citation type="journal article" date="2019" name="Environ. Microbiol.">
        <title>Fungal ecological strategies reflected in gene transcription - a case study of two litter decomposers.</title>
        <authorList>
            <person name="Barbi F."/>
            <person name="Kohler A."/>
            <person name="Barry K."/>
            <person name="Baskaran P."/>
            <person name="Daum C."/>
            <person name="Fauchery L."/>
            <person name="Ihrmark K."/>
            <person name="Kuo A."/>
            <person name="LaButti K."/>
            <person name="Lipzen A."/>
            <person name="Morin E."/>
            <person name="Grigoriev I.V."/>
            <person name="Henrissat B."/>
            <person name="Lindahl B."/>
            <person name="Martin F."/>
        </authorList>
    </citation>
    <scope>NUCLEOTIDE SEQUENCE</scope>
    <source>
        <strain evidence="14">JB14</strain>
    </source>
</reference>
<evidence type="ECO:0000256" key="2">
    <source>
        <dbReference type="ARBA" id="ARBA00004613"/>
    </source>
</evidence>
<evidence type="ECO:0000256" key="7">
    <source>
        <dbReference type="ARBA" id="ARBA00023180"/>
    </source>
</evidence>
<dbReference type="Gene3D" id="3.20.20.80">
    <property type="entry name" value="Glycosidases"/>
    <property type="match status" value="1"/>
</dbReference>
<evidence type="ECO:0000256" key="5">
    <source>
        <dbReference type="ARBA" id="ARBA00022525"/>
    </source>
</evidence>
<dbReference type="GO" id="GO:0030246">
    <property type="term" value="F:carbohydrate binding"/>
    <property type="evidence" value="ECO:0007669"/>
    <property type="project" value="InterPro"/>
</dbReference>
<comment type="subcellular location">
    <subcellularLocation>
        <location evidence="2">Secreted</location>
    </subcellularLocation>
</comment>
<evidence type="ECO:0000259" key="13">
    <source>
        <dbReference type="Pfam" id="PF13802"/>
    </source>
</evidence>
<dbReference type="GO" id="GO:0005576">
    <property type="term" value="C:extracellular region"/>
    <property type="evidence" value="ECO:0007669"/>
    <property type="project" value="UniProtKB-SubCell"/>
</dbReference>
<dbReference type="CDD" id="cd14752">
    <property type="entry name" value="GH31_N"/>
    <property type="match status" value="1"/>
</dbReference>
<feature type="domain" description="Glycoside hydrolase family 31 N-terminal" evidence="13">
    <location>
        <begin position="11"/>
        <end position="114"/>
    </location>
</feature>